<keyword evidence="1" id="KW-0812">Transmembrane</keyword>
<evidence type="ECO:0000313" key="2">
    <source>
        <dbReference type="EMBL" id="OIR02516.1"/>
    </source>
</evidence>
<feature type="transmembrane region" description="Helical" evidence="1">
    <location>
        <begin position="180"/>
        <end position="201"/>
    </location>
</feature>
<evidence type="ECO:0000256" key="1">
    <source>
        <dbReference type="SAM" id="Phobius"/>
    </source>
</evidence>
<dbReference type="EMBL" id="MLJW01000074">
    <property type="protein sequence ID" value="OIR02516.1"/>
    <property type="molecule type" value="Genomic_DNA"/>
</dbReference>
<gene>
    <name evidence="2" type="ORF">GALL_154670</name>
</gene>
<name>A0A1J5SLE0_9ZZZZ</name>
<accession>A0A1J5SLE0</accession>
<sequence length="206" mass="23331">MTTEIKTKIFLEKPTLIVFLILAIAVIVHTILTVNISVLIDFLPKSIWFFALCAFIAFEQCIRFDRDDDGKIVDNFSLENVVGTFVGYIVFLSIVLILFYSFYIFFKDMINLISKSNINSYQITFLGGLISILIAYALFIFRLRKRLEYGLSELVVGFYVALHNITAIKGVGNLDSSQLLVILTAGIYLMVRGLDNIYLGVKKKPS</sequence>
<protein>
    <submittedName>
        <fullName evidence="2">Uncharacterized protein</fullName>
    </submittedName>
</protein>
<feature type="transmembrane region" description="Helical" evidence="1">
    <location>
        <begin position="85"/>
        <end position="106"/>
    </location>
</feature>
<feature type="transmembrane region" description="Helical" evidence="1">
    <location>
        <begin position="151"/>
        <end position="168"/>
    </location>
</feature>
<dbReference type="AlphaFoldDB" id="A0A1J5SLE0"/>
<feature type="transmembrane region" description="Helical" evidence="1">
    <location>
        <begin position="118"/>
        <end position="139"/>
    </location>
</feature>
<keyword evidence="1" id="KW-1133">Transmembrane helix</keyword>
<reference evidence="2" key="1">
    <citation type="submission" date="2016-10" db="EMBL/GenBank/DDBJ databases">
        <title>Sequence of Gallionella enrichment culture.</title>
        <authorList>
            <person name="Poehlein A."/>
            <person name="Muehling M."/>
            <person name="Daniel R."/>
        </authorList>
    </citation>
    <scope>NUCLEOTIDE SEQUENCE</scope>
</reference>
<feature type="transmembrane region" description="Helical" evidence="1">
    <location>
        <begin position="16"/>
        <end position="40"/>
    </location>
</feature>
<organism evidence="2">
    <name type="scientific">mine drainage metagenome</name>
    <dbReference type="NCBI Taxonomy" id="410659"/>
    <lineage>
        <taxon>unclassified sequences</taxon>
        <taxon>metagenomes</taxon>
        <taxon>ecological metagenomes</taxon>
    </lineage>
</organism>
<comment type="caution">
    <text evidence="2">The sequence shown here is derived from an EMBL/GenBank/DDBJ whole genome shotgun (WGS) entry which is preliminary data.</text>
</comment>
<proteinExistence type="predicted"/>
<keyword evidence="1" id="KW-0472">Membrane</keyword>
<feature type="transmembrane region" description="Helical" evidence="1">
    <location>
        <begin position="46"/>
        <end position="64"/>
    </location>
</feature>